<dbReference type="Proteomes" id="UP000427906">
    <property type="component" value="Chromosome"/>
</dbReference>
<sequence length="115" mass="12580">MEFKTVFRDVKPAGDQEARGLAKKVKDALGKNKTAPVRNAGLEGATRVPARMAVGSISRKNRQETSADSSAGWVWRPQSGGFLRVETRDERRQGEATFGEKAQFMIGKRASETGL</sequence>
<name>A0A5K7YVS6_9BACT</name>
<evidence type="ECO:0000313" key="1">
    <source>
        <dbReference type="EMBL" id="BBO72515.1"/>
    </source>
</evidence>
<accession>A0A5K7YVS6</accession>
<proteinExistence type="predicted"/>
<dbReference type="AlphaFoldDB" id="A0A5K7YVS6"/>
<dbReference type="KEGG" id="dalk:DSCA_64450"/>
<evidence type="ECO:0000313" key="2">
    <source>
        <dbReference type="Proteomes" id="UP000427906"/>
    </source>
</evidence>
<organism evidence="1 2">
    <name type="scientific">Desulfosarcina alkanivorans</name>
    <dbReference type="NCBI Taxonomy" id="571177"/>
    <lineage>
        <taxon>Bacteria</taxon>
        <taxon>Pseudomonadati</taxon>
        <taxon>Thermodesulfobacteriota</taxon>
        <taxon>Desulfobacteria</taxon>
        <taxon>Desulfobacterales</taxon>
        <taxon>Desulfosarcinaceae</taxon>
        <taxon>Desulfosarcina</taxon>
    </lineage>
</organism>
<dbReference type="RefSeq" id="WP_155320202.1">
    <property type="nucleotide sequence ID" value="NZ_AP021874.1"/>
</dbReference>
<dbReference type="EMBL" id="AP021874">
    <property type="protein sequence ID" value="BBO72515.1"/>
    <property type="molecule type" value="Genomic_DNA"/>
</dbReference>
<protein>
    <submittedName>
        <fullName evidence="1">Uncharacterized protein</fullName>
    </submittedName>
</protein>
<keyword evidence="2" id="KW-1185">Reference proteome</keyword>
<gene>
    <name evidence="1" type="ORF">DSCA_64450</name>
</gene>
<reference evidence="1 2" key="1">
    <citation type="submission" date="2019-11" db="EMBL/GenBank/DDBJ databases">
        <title>Comparative genomics of hydrocarbon-degrading Desulfosarcina strains.</title>
        <authorList>
            <person name="Watanabe M."/>
            <person name="Kojima H."/>
            <person name="Fukui M."/>
        </authorList>
    </citation>
    <scope>NUCLEOTIDE SEQUENCE [LARGE SCALE GENOMIC DNA]</scope>
    <source>
        <strain evidence="1 2">PL12</strain>
    </source>
</reference>